<dbReference type="InterPro" id="IPR050321">
    <property type="entry name" value="Glycosyltr_2/OpgH_subfam"/>
</dbReference>
<evidence type="ECO:0000256" key="6">
    <source>
        <dbReference type="ARBA" id="ARBA00023136"/>
    </source>
</evidence>
<keyword evidence="3 9" id="KW-0808">Transferase</keyword>
<reference evidence="9 10" key="1">
    <citation type="journal article" date="2019" name="Microorganisms">
        <title>Genome Insights into the Novel Species Microvirga brassicacearum, a Rapeseed Endophyte with Biotechnological Potential.</title>
        <authorList>
            <person name="Jimenez-Gomez A."/>
            <person name="Saati-Santamaria Z."/>
            <person name="Igual J.M."/>
            <person name="Rivas R."/>
            <person name="Mateos P.F."/>
            <person name="Garcia-Fraile P."/>
        </authorList>
    </citation>
    <scope>NUCLEOTIDE SEQUENCE [LARGE SCALE GENOMIC DNA]</scope>
    <source>
        <strain evidence="9 10">CDVBN77</strain>
    </source>
</reference>
<accession>A0A5N3P8B8</accession>
<evidence type="ECO:0000256" key="5">
    <source>
        <dbReference type="ARBA" id="ARBA00022989"/>
    </source>
</evidence>
<dbReference type="OrthoDB" id="7431422at2"/>
<feature type="compositionally biased region" description="Basic and acidic residues" evidence="7">
    <location>
        <begin position="58"/>
        <end position="71"/>
    </location>
</feature>
<dbReference type="InterPro" id="IPR029044">
    <property type="entry name" value="Nucleotide-diphossugar_trans"/>
</dbReference>
<keyword evidence="5 8" id="KW-1133">Transmembrane helix</keyword>
<name>A0A5N3P8B8_9HYPH</name>
<comment type="caution">
    <text evidence="9">The sequence shown here is derived from an EMBL/GenBank/DDBJ whole genome shotgun (WGS) entry which is preliminary data.</text>
</comment>
<dbReference type="GO" id="GO:0016020">
    <property type="term" value="C:membrane"/>
    <property type="evidence" value="ECO:0007669"/>
    <property type="project" value="UniProtKB-SubCell"/>
</dbReference>
<keyword evidence="2" id="KW-0328">Glycosyltransferase</keyword>
<feature type="transmembrane region" description="Helical" evidence="8">
    <location>
        <begin position="559"/>
        <end position="585"/>
    </location>
</feature>
<evidence type="ECO:0000313" key="10">
    <source>
        <dbReference type="Proteomes" id="UP000325684"/>
    </source>
</evidence>
<feature type="transmembrane region" description="Helical" evidence="8">
    <location>
        <begin position="237"/>
        <end position="258"/>
    </location>
</feature>
<sequence>MATCARAGKAKAAPSAADTRTLRKRRLLQIRLCNRITFISSGPPKPFVTCRRSVPERTPHWRPEPTMKHGLAESPGQSTLRPLHLPVELGFLLGRGFTLDELRQIAIGAAHAGVTADRFILAADIIDETACYRALALELALPFTDRGRVSQRARFPESIQAGLAPLAISAGGFLLAPQGAMLVRLLQHRHLQGGGAVVTTPSALRRAVLETKAGSISHQASHALPEWRVDLSSRDGWLWRQLAWLCLVLLALVLSTSFGRYTPIIGLAIAASPLFLGMVVTRLAACLLANPPEPAARPRRAKDSELPSYTVIAALYREGAVVHKLIAALCNLDYPREKLDIMIVVEADDRETRAALAAIRLPGHMAVVVAPPGYPRTKPRALNVALPLARGDLTVVYDAEDDPDPYQLRLAAASFAELPPDVGCLQARLTIDNTRDTWLTRMFTVEYAALFDVFNPGLALIGSPILLGGTSNHFRTHTLKAIRGWDAWNVTEDADLGIRLARLGYRVADLPSSTLEEAPSTLAAWMRQRTRWMKGFIQTCIGHSRHPLQTVRHLGVWRAYGAITVTLGPVLSALGYPFFSAFALLLWWDETGAGWSLIWRAFSATLFVLGIAAIYVPAIVALSRRGLWQLLPWTLLLPFYYLLISIAAWRGLWELMWTPFRWNKTRHGLARTTRRFPPQKHQARAARTMSLNTAPP</sequence>
<dbReference type="Proteomes" id="UP000325684">
    <property type="component" value="Unassembled WGS sequence"/>
</dbReference>
<keyword evidence="10" id="KW-1185">Reference proteome</keyword>
<evidence type="ECO:0000313" key="9">
    <source>
        <dbReference type="EMBL" id="KAB0265967.1"/>
    </source>
</evidence>
<organism evidence="9 10">
    <name type="scientific">Microvirga brassicacearum</name>
    <dbReference type="NCBI Taxonomy" id="2580413"/>
    <lineage>
        <taxon>Bacteria</taxon>
        <taxon>Pseudomonadati</taxon>
        <taxon>Pseudomonadota</taxon>
        <taxon>Alphaproteobacteria</taxon>
        <taxon>Hyphomicrobiales</taxon>
        <taxon>Methylobacteriaceae</taxon>
        <taxon>Microvirga</taxon>
    </lineage>
</organism>
<comment type="subcellular location">
    <subcellularLocation>
        <location evidence="1">Membrane</location>
        <topology evidence="1">Multi-pass membrane protein</topology>
    </subcellularLocation>
</comment>
<keyword evidence="6 8" id="KW-0472">Membrane</keyword>
<evidence type="ECO:0000256" key="3">
    <source>
        <dbReference type="ARBA" id="ARBA00022679"/>
    </source>
</evidence>
<proteinExistence type="predicted"/>
<evidence type="ECO:0000256" key="1">
    <source>
        <dbReference type="ARBA" id="ARBA00004141"/>
    </source>
</evidence>
<feature type="region of interest" description="Disordered" evidence="7">
    <location>
        <begin position="58"/>
        <end position="77"/>
    </location>
</feature>
<dbReference type="EMBL" id="VCMV01000025">
    <property type="protein sequence ID" value="KAB0265967.1"/>
    <property type="molecule type" value="Genomic_DNA"/>
</dbReference>
<dbReference type="SUPFAM" id="SSF53448">
    <property type="entry name" value="Nucleotide-diphospho-sugar transferases"/>
    <property type="match status" value="1"/>
</dbReference>
<keyword evidence="4 8" id="KW-0812">Transmembrane</keyword>
<feature type="transmembrane region" description="Helical" evidence="8">
    <location>
        <begin position="597"/>
        <end position="618"/>
    </location>
</feature>
<evidence type="ECO:0000256" key="7">
    <source>
        <dbReference type="SAM" id="MobiDB-lite"/>
    </source>
</evidence>
<feature type="transmembrane region" description="Helical" evidence="8">
    <location>
        <begin position="264"/>
        <end position="290"/>
    </location>
</feature>
<feature type="transmembrane region" description="Helical" evidence="8">
    <location>
        <begin position="630"/>
        <end position="652"/>
    </location>
</feature>
<dbReference type="Gene3D" id="3.90.550.10">
    <property type="entry name" value="Spore Coat Polysaccharide Biosynthesis Protein SpsA, Chain A"/>
    <property type="match status" value="1"/>
</dbReference>
<dbReference type="AlphaFoldDB" id="A0A5N3P8B8"/>
<dbReference type="PANTHER" id="PTHR43867:SF2">
    <property type="entry name" value="CELLULOSE SYNTHASE CATALYTIC SUBUNIT A [UDP-FORMING]"/>
    <property type="match status" value="1"/>
</dbReference>
<gene>
    <name evidence="9" type="ORF">FEZ63_16180</name>
</gene>
<evidence type="ECO:0000256" key="8">
    <source>
        <dbReference type="SAM" id="Phobius"/>
    </source>
</evidence>
<dbReference type="GO" id="GO:0016757">
    <property type="term" value="F:glycosyltransferase activity"/>
    <property type="evidence" value="ECO:0007669"/>
    <property type="project" value="UniProtKB-KW"/>
</dbReference>
<evidence type="ECO:0000256" key="2">
    <source>
        <dbReference type="ARBA" id="ARBA00022676"/>
    </source>
</evidence>
<dbReference type="Pfam" id="PF13641">
    <property type="entry name" value="Glyco_tranf_2_3"/>
    <property type="match status" value="1"/>
</dbReference>
<dbReference type="PANTHER" id="PTHR43867">
    <property type="entry name" value="CELLULOSE SYNTHASE CATALYTIC SUBUNIT A [UDP-FORMING]"/>
    <property type="match status" value="1"/>
</dbReference>
<evidence type="ECO:0000256" key="4">
    <source>
        <dbReference type="ARBA" id="ARBA00022692"/>
    </source>
</evidence>
<protein>
    <submittedName>
        <fullName evidence="9">Glycosyltransferase</fullName>
    </submittedName>
</protein>